<dbReference type="Proteomes" id="UP000054387">
    <property type="component" value="Unassembled WGS sequence"/>
</dbReference>
<accession>A0A0W1R3G7</accession>
<keyword evidence="2" id="KW-1185">Reference proteome</keyword>
<reference evidence="1 2" key="1">
    <citation type="submission" date="2015-12" db="EMBL/GenBank/DDBJ databases">
        <title>Haloprofundus marisrubri gen. nov., sp. nov., an extremely halophilic archaeon isolated from the Discovery deep brine-seawater interface in the Red Sea.</title>
        <authorList>
            <person name="Zhang G."/>
            <person name="Stingl U."/>
            <person name="Rashid M."/>
        </authorList>
    </citation>
    <scope>NUCLEOTIDE SEQUENCE [LARGE SCALE GENOMIC DNA]</scope>
    <source>
        <strain evidence="1 2">SB9</strain>
    </source>
</reference>
<name>A0A0W1R3G7_9EURY</name>
<dbReference type="OrthoDB" id="154989at2157"/>
<comment type="caution">
    <text evidence="1">The sequence shown here is derived from an EMBL/GenBank/DDBJ whole genome shotgun (WGS) entry which is preliminary data.</text>
</comment>
<evidence type="ECO:0000313" key="2">
    <source>
        <dbReference type="Proteomes" id="UP000054387"/>
    </source>
</evidence>
<protein>
    <submittedName>
        <fullName evidence="1">Uncharacterized protein</fullName>
    </submittedName>
</protein>
<dbReference type="EMBL" id="LOPU01000037">
    <property type="protein sequence ID" value="KTG07902.1"/>
    <property type="molecule type" value="Genomic_DNA"/>
</dbReference>
<dbReference type="AlphaFoldDB" id="A0A0W1R3G7"/>
<sequence length="334" mass="37978">MARPLRFRHAPGRWTEGRVRHDVYSHLDSNLGATMRRPWFKPPSGYEARRFEMDNGDTALFCWNDDGAYWLGNTETPSTLWRTDKFGFTEVPYRVRRWAERELLAQLHEETPWLEPFPHLSWFFLPVFLSKDGRHTTRQFFDEHAAGFPDATRDEALSFYEEFLSTGVLDEYRELMAGKLGTSKQLDLVRMSASMGEFNAAALLTEAGYDITPEIEVTTGHSLDYRAERNGDGTLVEVTRPLPTDRRSAGTPVAAVRDTAETKTSGQLERHGGGVTLFVDCSSFPDDDWASVRGEKPDVRHRPAVVFRTRPSGRVEAYRKGSVPLDLDGAVEWV</sequence>
<dbReference type="InterPro" id="IPR043953">
    <property type="entry name" value="DUF5784"/>
</dbReference>
<evidence type="ECO:0000313" key="1">
    <source>
        <dbReference type="EMBL" id="KTG07902.1"/>
    </source>
</evidence>
<organism evidence="1 2">
    <name type="scientific">Haloprofundus marisrubri</name>
    <dbReference type="NCBI Taxonomy" id="1514971"/>
    <lineage>
        <taxon>Archaea</taxon>
        <taxon>Methanobacteriati</taxon>
        <taxon>Methanobacteriota</taxon>
        <taxon>Stenosarchaea group</taxon>
        <taxon>Halobacteria</taxon>
        <taxon>Halobacteriales</taxon>
        <taxon>Haloferacaceae</taxon>
        <taxon>Haloprofundus</taxon>
    </lineage>
</organism>
<proteinExistence type="predicted"/>
<dbReference type="Pfam" id="PF19096">
    <property type="entry name" value="DUF5784"/>
    <property type="match status" value="1"/>
</dbReference>
<dbReference type="RefSeq" id="WP_058583329.1">
    <property type="nucleotide sequence ID" value="NZ_LOPU01000037.1"/>
</dbReference>
<gene>
    <name evidence="1" type="ORF">AUR64_01310</name>
</gene>